<reference evidence="1 2" key="1">
    <citation type="submission" date="2020-09" db="EMBL/GenBank/DDBJ databases">
        <title>De no assembly of potato wild relative species, Solanum commersonii.</title>
        <authorList>
            <person name="Cho K."/>
        </authorList>
    </citation>
    <scope>NUCLEOTIDE SEQUENCE [LARGE SCALE GENOMIC DNA]</scope>
    <source>
        <strain evidence="1">LZ3.2</strain>
        <tissue evidence="1">Leaf</tissue>
    </source>
</reference>
<comment type="caution">
    <text evidence="1">The sequence shown here is derived from an EMBL/GenBank/DDBJ whole genome shotgun (WGS) entry which is preliminary data.</text>
</comment>
<sequence>MKNGISLKLGSLMLIAKSILIAFLKSFMKLVPYIIKLCIFYPPQSSFVLPNNTGITFSTFQKFIEEDIASISSAEINKLNTQNNYLRLYVKVLGEHISSPNTKLDDLTILTKDIKAYMAKTTSAIATNVASTSKSKPLIDSTYIQRPLEISDFKPNSFKIL</sequence>
<proteinExistence type="predicted"/>
<gene>
    <name evidence="1" type="ORF">H5410_031271</name>
</gene>
<evidence type="ECO:0000313" key="2">
    <source>
        <dbReference type="Proteomes" id="UP000824120"/>
    </source>
</evidence>
<protein>
    <submittedName>
        <fullName evidence="1">Uncharacterized protein</fullName>
    </submittedName>
</protein>
<evidence type="ECO:0000313" key="1">
    <source>
        <dbReference type="EMBL" id="KAG5599901.1"/>
    </source>
</evidence>
<accession>A0A9J5YIN7</accession>
<dbReference type="AlphaFoldDB" id="A0A9J5YIN7"/>
<keyword evidence="2" id="KW-1185">Reference proteome</keyword>
<dbReference type="EMBL" id="JACXVP010000006">
    <property type="protein sequence ID" value="KAG5599901.1"/>
    <property type="molecule type" value="Genomic_DNA"/>
</dbReference>
<dbReference type="Proteomes" id="UP000824120">
    <property type="component" value="Chromosome 6"/>
</dbReference>
<organism evidence="1 2">
    <name type="scientific">Solanum commersonii</name>
    <name type="common">Commerson's wild potato</name>
    <name type="synonym">Commerson's nightshade</name>
    <dbReference type="NCBI Taxonomy" id="4109"/>
    <lineage>
        <taxon>Eukaryota</taxon>
        <taxon>Viridiplantae</taxon>
        <taxon>Streptophyta</taxon>
        <taxon>Embryophyta</taxon>
        <taxon>Tracheophyta</taxon>
        <taxon>Spermatophyta</taxon>
        <taxon>Magnoliopsida</taxon>
        <taxon>eudicotyledons</taxon>
        <taxon>Gunneridae</taxon>
        <taxon>Pentapetalae</taxon>
        <taxon>asterids</taxon>
        <taxon>lamiids</taxon>
        <taxon>Solanales</taxon>
        <taxon>Solanaceae</taxon>
        <taxon>Solanoideae</taxon>
        <taxon>Solaneae</taxon>
        <taxon>Solanum</taxon>
    </lineage>
</organism>
<name>A0A9J5YIN7_SOLCO</name>